<evidence type="ECO:0000313" key="5">
    <source>
        <dbReference type="EMBL" id="MBC3808140.1"/>
    </source>
</evidence>
<reference evidence="5 6" key="1">
    <citation type="submission" date="2020-08" db="EMBL/GenBank/DDBJ databases">
        <title>Novel species isolated from subtropical streams in China.</title>
        <authorList>
            <person name="Lu H."/>
        </authorList>
    </citation>
    <scope>NUCLEOTIDE SEQUENCE [LARGE SCALE GENOMIC DNA]</scope>
    <source>
        <strain evidence="5 6">KACC 16656</strain>
    </source>
</reference>
<protein>
    <submittedName>
        <fullName evidence="5">Sigma-70 family RNA polymerase sigma factor</fullName>
    </submittedName>
</protein>
<keyword evidence="1" id="KW-0805">Transcription regulation</keyword>
<sequence length="176" mass="19956">MLHLNTTPTDLQVHAVYAELQKLASSQMRKERSDHTLSATALVHEAYIRLAKSNPQWETRGHFFGIAANVMRQVLIDHARARQAEKRDGDWIKLTLTSAIPEIESQVEEGLDVLQLNTALQALEAIDARQAKIVELRYFGGLSIEETADIMNLSIATIKREWSTAKLFLKRLLHDE</sequence>
<accession>A0ABR6X5N1</accession>
<evidence type="ECO:0000256" key="2">
    <source>
        <dbReference type="ARBA" id="ARBA00023082"/>
    </source>
</evidence>
<keyword evidence="3" id="KW-0804">Transcription</keyword>
<evidence type="ECO:0000313" key="6">
    <source>
        <dbReference type="Proteomes" id="UP000648257"/>
    </source>
</evidence>
<dbReference type="InterPro" id="IPR039425">
    <property type="entry name" value="RNA_pol_sigma-70-like"/>
</dbReference>
<evidence type="ECO:0000256" key="3">
    <source>
        <dbReference type="ARBA" id="ARBA00023163"/>
    </source>
</evidence>
<dbReference type="SUPFAM" id="SSF88659">
    <property type="entry name" value="Sigma3 and sigma4 domains of RNA polymerase sigma factors"/>
    <property type="match status" value="1"/>
</dbReference>
<keyword evidence="6" id="KW-1185">Reference proteome</keyword>
<dbReference type="Pfam" id="PF07638">
    <property type="entry name" value="Sigma70_ECF"/>
    <property type="match status" value="1"/>
</dbReference>
<dbReference type="InterPro" id="IPR011517">
    <property type="entry name" value="RNA_pol_sigma70_ECF-like"/>
</dbReference>
<dbReference type="PANTHER" id="PTHR43133:SF39">
    <property type="entry name" value="SIMILAR TO RNA POLYMERASE SIGMA-E FACTOR"/>
    <property type="match status" value="1"/>
</dbReference>
<dbReference type="InterPro" id="IPR014284">
    <property type="entry name" value="RNA_pol_sigma-70_dom"/>
</dbReference>
<evidence type="ECO:0000259" key="4">
    <source>
        <dbReference type="Pfam" id="PF07638"/>
    </source>
</evidence>
<dbReference type="CDD" id="cd06171">
    <property type="entry name" value="Sigma70_r4"/>
    <property type="match status" value="1"/>
</dbReference>
<gene>
    <name evidence="5" type="ORF">H8K52_12370</name>
</gene>
<proteinExistence type="predicted"/>
<dbReference type="InterPro" id="IPR036388">
    <property type="entry name" value="WH-like_DNA-bd_sf"/>
</dbReference>
<organism evidence="5 6">
    <name type="scientific">Undibacterium seohonense</name>
    <dbReference type="NCBI Taxonomy" id="1344950"/>
    <lineage>
        <taxon>Bacteria</taxon>
        <taxon>Pseudomonadati</taxon>
        <taxon>Pseudomonadota</taxon>
        <taxon>Betaproteobacteria</taxon>
        <taxon>Burkholderiales</taxon>
        <taxon>Oxalobacteraceae</taxon>
        <taxon>Undibacterium</taxon>
    </lineage>
</organism>
<dbReference type="EMBL" id="JACOFW010000013">
    <property type="protein sequence ID" value="MBC3808140.1"/>
    <property type="molecule type" value="Genomic_DNA"/>
</dbReference>
<dbReference type="NCBIfam" id="TIGR02937">
    <property type="entry name" value="sigma70-ECF"/>
    <property type="match status" value="1"/>
</dbReference>
<evidence type="ECO:0000256" key="1">
    <source>
        <dbReference type="ARBA" id="ARBA00023015"/>
    </source>
</evidence>
<dbReference type="InterPro" id="IPR053812">
    <property type="entry name" value="HTH_Sigma70_ECF-like"/>
</dbReference>
<dbReference type="RefSeq" id="WP_186923216.1">
    <property type="nucleotide sequence ID" value="NZ_JACOFW010000013.1"/>
</dbReference>
<dbReference type="NCBIfam" id="TIGR02999">
    <property type="entry name" value="Sig-70_X6"/>
    <property type="match status" value="1"/>
</dbReference>
<dbReference type="PANTHER" id="PTHR43133">
    <property type="entry name" value="RNA POLYMERASE ECF-TYPE SIGMA FACTO"/>
    <property type="match status" value="1"/>
</dbReference>
<dbReference type="Proteomes" id="UP000648257">
    <property type="component" value="Unassembled WGS sequence"/>
</dbReference>
<name>A0ABR6X5N1_9BURK</name>
<dbReference type="InterPro" id="IPR013324">
    <property type="entry name" value="RNA_pol_sigma_r3/r4-like"/>
</dbReference>
<dbReference type="Gene3D" id="1.10.10.10">
    <property type="entry name" value="Winged helix-like DNA-binding domain superfamily/Winged helix DNA-binding domain"/>
    <property type="match status" value="1"/>
</dbReference>
<feature type="domain" description="RNA polymerase sigma-70 ECF-like HTH" evidence="4">
    <location>
        <begin position="14"/>
        <end position="171"/>
    </location>
</feature>
<keyword evidence="2" id="KW-0731">Sigma factor</keyword>
<comment type="caution">
    <text evidence="5">The sequence shown here is derived from an EMBL/GenBank/DDBJ whole genome shotgun (WGS) entry which is preliminary data.</text>
</comment>